<keyword evidence="3" id="KW-1185">Reference proteome</keyword>
<name>A0A2S9GYF1_9BURK</name>
<feature type="transmembrane region" description="Helical" evidence="1">
    <location>
        <begin position="85"/>
        <end position="103"/>
    </location>
</feature>
<evidence type="ECO:0000313" key="2">
    <source>
        <dbReference type="EMBL" id="PRC92686.1"/>
    </source>
</evidence>
<dbReference type="AlphaFoldDB" id="A0A2S9GYF1"/>
<accession>A0A2S9GYF1</accession>
<evidence type="ECO:0000256" key="1">
    <source>
        <dbReference type="SAM" id="Phobius"/>
    </source>
</evidence>
<protein>
    <submittedName>
        <fullName evidence="2">Uncharacterized protein</fullName>
    </submittedName>
</protein>
<organism evidence="2 3">
    <name type="scientific">Solimicrobium silvestre</name>
    <dbReference type="NCBI Taxonomy" id="2099400"/>
    <lineage>
        <taxon>Bacteria</taxon>
        <taxon>Pseudomonadati</taxon>
        <taxon>Pseudomonadota</taxon>
        <taxon>Betaproteobacteria</taxon>
        <taxon>Burkholderiales</taxon>
        <taxon>Oxalobacteraceae</taxon>
        <taxon>Solimicrobium</taxon>
    </lineage>
</organism>
<dbReference type="EMBL" id="PUGF01000012">
    <property type="protein sequence ID" value="PRC92686.1"/>
    <property type="molecule type" value="Genomic_DNA"/>
</dbReference>
<dbReference type="RefSeq" id="WP_105532496.1">
    <property type="nucleotide sequence ID" value="NZ_PUGF01000012.1"/>
</dbReference>
<sequence>MQKQIDAINERLDAGQGKFGEVADALSKITAHLQSQDAAMSLMADKVNQNAEGTQSILEMWNGGVKTVRFFCRLAEGWRFFIREMLIPVFLPLMGIGVVIYYFNHGDFPKWAAALFKLIA</sequence>
<proteinExistence type="predicted"/>
<keyword evidence="1" id="KW-0472">Membrane</keyword>
<evidence type="ECO:0000313" key="3">
    <source>
        <dbReference type="Proteomes" id="UP000237839"/>
    </source>
</evidence>
<dbReference type="OrthoDB" id="9103398at2"/>
<reference evidence="2 3" key="1">
    <citation type="submission" date="2018-02" db="EMBL/GenBank/DDBJ databases">
        <title>Solimicrobium silvestre gen. nov., sp. nov., isolated from alpine forest soil.</title>
        <authorList>
            <person name="Margesin R."/>
            <person name="Albuquerque L."/>
            <person name="Zhang D.-C."/>
            <person name="Froufe H.J.C."/>
            <person name="Severino R."/>
            <person name="Roxo I."/>
            <person name="Egas C."/>
            <person name="Da Costa M.S."/>
        </authorList>
    </citation>
    <scope>NUCLEOTIDE SEQUENCE [LARGE SCALE GENOMIC DNA]</scope>
    <source>
        <strain evidence="2 3">S20-91</strain>
    </source>
</reference>
<keyword evidence="1" id="KW-1133">Transmembrane helix</keyword>
<keyword evidence="1" id="KW-0812">Transmembrane</keyword>
<gene>
    <name evidence="2" type="ORF">S2091_2741</name>
</gene>
<dbReference type="Proteomes" id="UP000237839">
    <property type="component" value="Unassembled WGS sequence"/>
</dbReference>
<comment type="caution">
    <text evidence="2">The sequence shown here is derived from an EMBL/GenBank/DDBJ whole genome shotgun (WGS) entry which is preliminary data.</text>
</comment>